<dbReference type="EMBL" id="JACAGK010000037">
    <property type="protein sequence ID" value="MDM1049114.1"/>
    <property type="molecule type" value="Genomic_DNA"/>
</dbReference>
<dbReference type="SUPFAM" id="SSF46689">
    <property type="entry name" value="Homeodomain-like"/>
    <property type="match status" value="1"/>
</dbReference>
<feature type="transmembrane region" description="Helical" evidence="4">
    <location>
        <begin position="122"/>
        <end position="143"/>
    </location>
</feature>
<keyword evidence="3" id="KW-0804">Transcription</keyword>
<comment type="caution">
    <text evidence="6">The sequence shown here is derived from an EMBL/GenBank/DDBJ whole genome shotgun (WGS) entry which is preliminary data.</text>
</comment>
<dbReference type="SMART" id="SM00342">
    <property type="entry name" value="HTH_ARAC"/>
    <property type="match status" value="1"/>
</dbReference>
<evidence type="ECO:0000256" key="2">
    <source>
        <dbReference type="ARBA" id="ARBA00023125"/>
    </source>
</evidence>
<evidence type="ECO:0000313" key="7">
    <source>
        <dbReference type="Proteomes" id="UP001170954"/>
    </source>
</evidence>
<keyword evidence="7" id="KW-1185">Reference proteome</keyword>
<feature type="domain" description="HTH araC/xylS-type" evidence="5">
    <location>
        <begin position="252"/>
        <end position="355"/>
    </location>
</feature>
<dbReference type="PANTHER" id="PTHR43280:SF2">
    <property type="entry name" value="HTH-TYPE TRANSCRIPTIONAL REGULATOR EXSA"/>
    <property type="match status" value="1"/>
</dbReference>
<organism evidence="6 7">
    <name type="scientific">Sphingobacterium hotanense</name>
    <dbReference type="NCBI Taxonomy" id="649196"/>
    <lineage>
        <taxon>Bacteria</taxon>
        <taxon>Pseudomonadati</taxon>
        <taxon>Bacteroidota</taxon>
        <taxon>Sphingobacteriia</taxon>
        <taxon>Sphingobacteriales</taxon>
        <taxon>Sphingobacteriaceae</taxon>
        <taxon>Sphingobacterium</taxon>
    </lineage>
</organism>
<proteinExistence type="predicted"/>
<keyword evidence="4" id="KW-1133">Transmembrane helix</keyword>
<dbReference type="RefSeq" id="WP_149524892.1">
    <property type="nucleotide sequence ID" value="NZ_CP030848.1"/>
</dbReference>
<dbReference type="Pfam" id="PF12833">
    <property type="entry name" value="HTH_18"/>
    <property type="match status" value="1"/>
</dbReference>
<evidence type="ECO:0000259" key="5">
    <source>
        <dbReference type="PROSITE" id="PS01124"/>
    </source>
</evidence>
<dbReference type="Gene3D" id="1.10.10.60">
    <property type="entry name" value="Homeodomain-like"/>
    <property type="match status" value="1"/>
</dbReference>
<feature type="transmembrane region" description="Helical" evidence="4">
    <location>
        <begin position="88"/>
        <end position="110"/>
    </location>
</feature>
<reference evidence="6" key="1">
    <citation type="submission" date="2020-06" db="EMBL/GenBank/DDBJ databases">
        <authorList>
            <person name="Dong N."/>
        </authorList>
    </citation>
    <scope>NUCLEOTIDE SEQUENCE</scope>
    <source>
        <strain evidence="6">R1692</strain>
    </source>
</reference>
<keyword evidence="4" id="KW-0472">Membrane</keyword>
<gene>
    <name evidence="6" type="ORF">HX018_12800</name>
</gene>
<feature type="transmembrane region" description="Helical" evidence="4">
    <location>
        <begin position="58"/>
        <end position="76"/>
    </location>
</feature>
<evidence type="ECO:0000313" key="6">
    <source>
        <dbReference type="EMBL" id="MDM1049114.1"/>
    </source>
</evidence>
<accession>A0ABT7NPN2</accession>
<dbReference type="InterPro" id="IPR009057">
    <property type="entry name" value="Homeodomain-like_sf"/>
</dbReference>
<keyword evidence="1" id="KW-0805">Transcription regulation</keyword>
<evidence type="ECO:0000256" key="3">
    <source>
        <dbReference type="ARBA" id="ARBA00023163"/>
    </source>
</evidence>
<feature type="transmembrane region" description="Helical" evidence="4">
    <location>
        <begin position="164"/>
        <end position="188"/>
    </location>
</feature>
<name>A0ABT7NPN2_9SPHI</name>
<feature type="transmembrane region" description="Helical" evidence="4">
    <location>
        <begin position="200"/>
        <end position="220"/>
    </location>
</feature>
<feature type="transmembrane region" description="Helical" evidence="4">
    <location>
        <begin position="6"/>
        <end position="24"/>
    </location>
</feature>
<evidence type="ECO:0000256" key="4">
    <source>
        <dbReference type="SAM" id="Phobius"/>
    </source>
</evidence>
<keyword evidence="2" id="KW-0238">DNA-binding</keyword>
<keyword evidence="4" id="KW-0812">Transmembrane</keyword>
<sequence>MVLILVVVILQLLFSWLYFTKRSMRDERGKLINILVVCCLSVIIASFARPSFDSPVALFYAGTIGVCIITLSLIYVRNIFVERRTSGYLILLAVFPFILFIVFLLLYAGYEAQILDSIVHYYLNWMFHQGKNVLLALVVLYELSLLYAKRDQLSYYLSSIDGQLGFLFVALKLALVAFVFLRAFFVGVETIVEFPVQETALLFLIGIYYTLYFKGLHIAVSKYRKIILPDAELKSGYAHQTTVRTWNNYIATADKYILEKRLFRMKNFHIRDLAAILEIDPKNLSIILEQGLGISFEDYLDKHRIRYFVDHCQHIDCSAKGILNLANEAGFANKYKFYRAFRKQYSVDPREYLRRMDFSMT</sequence>
<evidence type="ECO:0000256" key="1">
    <source>
        <dbReference type="ARBA" id="ARBA00023015"/>
    </source>
</evidence>
<dbReference type="PANTHER" id="PTHR43280">
    <property type="entry name" value="ARAC-FAMILY TRANSCRIPTIONAL REGULATOR"/>
    <property type="match status" value="1"/>
</dbReference>
<dbReference type="InterPro" id="IPR018060">
    <property type="entry name" value="HTH_AraC"/>
</dbReference>
<protein>
    <submittedName>
        <fullName evidence="6">AraC family transcriptional regulator</fullName>
    </submittedName>
</protein>
<dbReference type="PROSITE" id="PS01124">
    <property type="entry name" value="HTH_ARAC_FAMILY_2"/>
    <property type="match status" value="1"/>
</dbReference>
<reference evidence="6" key="2">
    <citation type="journal article" date="2022" name="Sci. Total Environ.">
        <title>Prevalence, transmission, and molecular epidemiology of tet(X)-positive bacteria among humans, animals, and environmental niches in China: An epidemiological, and genomic-based study.</title>
        <authorList>
            <person name="Dong N."/>
            <person name="Zeng Y."/>
            <person name="Cai C."/>
            <person name="Sun C."/>
            <person name="Lu J."/>
            <person name="Liu C."/>
            <person name="Zhou H."/>
            <person name="Sun Q."/>
            <person name="Shu L."/>
            <person name="Wang H."/>
            <person name="Wang Y."/>
            <person name="Wang S."/>
            <person name="Wu C."/>
            <person name="Chan E.W."/>
            <person name="Chen G."/>
            <person name="Shen Z."/>
            <person name="Chen S."/>
            <person name="Zhang R."/>
        </authorList>
    </citation>
    <scope>NUCLEOTIDE SEQUENCE</scope>
    <source>
        <strain evidence="6">R1692</strain>
    </source>
</reference>
<feature type="transmembrane region" description="Helical" evidence="4">
    <location>
        <begin position="31"/>
        <end position="52"/>
    </location>
</feature>
<dbReference type="Proteomes" id="UP001170954">
    <property type="component" value="Unassembled WGS sequence"/>
</dbReference>